<evidence type="ECO:0000259" key="2">
    <source>
        <dbReference type="Pfam" id="PF03629"/>
    </source>
</evidence>
<keyword evidence="1" id="KW-0378">Hydrolase</keyword>
<comment type="caution">
    <text evidence="3">The sequence shown here is derived from an EMBL/GenBank/DDBJ whole genome shotgun (WGS) entry which is preliminary data.</text>
</comment>
<dbReference type="eggNOG" id="COG3345">
    <property type="taxonomic scope" value="Bacteria"/>
</dbReference>
<name>A6DQZ6_9BACT</name>
<dbReference type="PANTHER" id="PTHR31988">
    <property type="entry name" value="ESTERASE, PUTATIVE (DUF303)-RELATED"/>
    <property type="match status" value="1"/>
</dbReference>
<dbReference type="OrthoDB" id="209830at2"/>
<dbReference type="EMBL" id="ABCK01000022">
    <property type="protein sequence ID" value="EDM25884.1"/>
    <property type="molecule type" value="Genomic_DNA"/>
</dbReference>
<reference evidence="3 4" key="1">
    <citation type="journal article" date="2010" name="J. Bacteriol.">
        <title>Genome sequence of Lentisphaera araneosa HTCC2155T, the type species of the order Lentisphaerales in the phylum Lentisphaerae.</title>
        <authorList>
            <person name="Thrash J.C."/>
            <person name="Cho J.C."/>
            <person name="Vergin K.L."/>
            <person name="Morris R.M."/>
            <person name="Giovannoni S.J."/>
        </authorList>
    </citation>
    <scope>NUCLEOTIDE SEQUENCE [LARGE SCALE GENOMIC DNA]</scope>
    <source>
        <strain evidence="3 4">HTCC2155</strain>
    </source>
</reference>
<evidence type="ECO:0000313" key="3">
    <source>
        <dbReference type="EMBL" id="EDM25884.1"/>
    </source>
</evidence>
<feature type="domain" description="Sialate O-acetylesterase" evidence="2">
    <location>
        <begin position="21"/>
        <end position="301"/>
    </location>
</feature>
<dbReference type="GO" id="GO:0016788">
    <property type="term" value="F:hydrolase activity, acting on ester bonds"/>
    <property type="evidence" value="ECO:0007669"/>
    <property type="project" value="UniProtKB-ARBA"/>
</dbReference>
<dbReference type="RefSeq" id="WP_007280268.1">
    <property type="nucleotide sequence ID" value="NZ_ABCK01000022.1"/>
</dbReference>
<gene>
    <name evidence="3" type="ORF">LNTAR_07574</name>
</gene>
<dbReference type="Pfam" id="PF03629">
    <property type="entry name" value="SASA"/>
    <property type="match status" value="1"/>
</dbReference>
<dbReference type="SUPFAM" id="SSF52266">
    <property type="entry name" value="SGNH hydrolase"/>
    <property type="match status" value="1"/>
</dbReference>
<dbReference type="Proteomes" id="UP000004947">
    <property type="component" value="Unassembled WGS sequence"/>
</dbReference>
<proteinExistence type="predicted"/>
<evidence type="ECO:0000313" key="4">
    <source>
        <dbReference type="Proteomes" id="UP000004947"/>
    </source>
</evidence>
<accession>A6DQZ6</accession>
<dbReference type="Gene3D" id="3.40.50.1110">
    <property type="entry name" value="SGNH hydrolase"/>
    <property type="match status" value="1"/>
</dbReference>
<evidence type="ECO:0000256" key="1">
    <source>
        <dbReference type="ARBA" id="ARBA00022801"/>
    </source>
</evidence>
<protein>
    <recommendedName>
        <fullName evidence="2">Sialate O-acetylesterase domain-containing protein</fullName>
    </recommendedName>
</protein>
<dbReference type="InterPro" id="IPR005181">
    <property type="entry name" value="SASA"/>
</dbReference>
<organism evidence="3 4">
    <name type="scientific">Lentisphaera araneosa HTCC2155</name>
    <dbReference type="NCBI Taxonomy" id="313628"/>
    <lineage>
        <taxon>Bacteria</taxon>
        <taxon>Pseudomonadati</taxon>
        <taxon>Lentisphaerota</taxon>
        <taxon>Lentisphaeria</taxon>
        <taxon>Lentisphaerales</taxon>
        <taxon>Lentisphaeraceae</taxon>
        <taxon>Lentisphaera</taxon>
    </lineage>
</organism>
<dbReference type="InterPro" id="IPR052940">
    <property type="entry name" value="Carb_Esterase_6"/>
</dbReference>
<dbReference type="InterPro" id="IPR036514">
    <property type="entry name" value="SGNH_hydro_sf"/>
</dbReference>
<dbReference type="AlphaFoldDB" id="A6DQZ6"/>
<dbReference type="STRING" id="313628.LNTAR_07574"/>
<sequence>MKFFYALISLLVVFGIEAKPLKVFILAGQSNMQGHAKASVIDYMKEDPKTLDLYKKMHEKRSKIKVCDEVFISYLTGNGNNNMESHGPLTSGFGARRNPKVSDDKIGPEFTFGIVMHDLLKEPVLIIKTAWGGKSLFKDFRPPSAGPYIPNKMDIKKKRYDTVEQKKQLEKDTGHYYRLMINHINTVLKDIRRVYPRYKSSQGYELAGFVWFQGWNDIVNRDVYPYLQKGAKGKRFDAYTNNLEHLIRDLRKDLKAPKLPVCIGVIGVGGINNERHQDFRDAMAAPAQKNEFKGNVALVQTALYWDERLGVIDEKRSKLRQMAYLLRTKNKNHANKDGKMNAKEQKQFIEKYRAELISKEDEELFARGASNAGYHYLGCAKTMAQIGEAFAKQIYTLQKEQK</sequence>
<keyword evidence="4" id="KW-1185">Reference proteome</keyword>
<dbReference type="PANTHER" id="PTHR31988:SF19">
    <property type="entry name" value="9-O-ACETYL-N-ACETYLNEURAMINIC ACID DEACETYLASE-RELATED"/>
    <property type="match status" value="1"/>
</dbReference>